<evidence type="ECO:0000313" key="3">
    <source>
        <dbReference type="Proteomes" id="UP000231409"/>
    </source>
</evidence>
<feature type="coiled-coil region" evidence="1">
    <location>
        <begin position="483"/>
        <end position="545"/>
    </location>
</feature>
<keyword evidence="3" id="KW-1185">Reference proteome</keyword>
<dbReference type="Proteomes" id="UP000231409">
    <property type="component" value="Unassembled WGS sequence"/>
</dbReference>
<feature type="coiled-coil region" evidence="1">
    <location>
        <begin position="827"/>
        <end position="929"/>
    </location>
</feature>
<dbReference type="GO" id="GO:0005524">
    <property type="term" value="F:ATP binding"/>
    <property type="evidence" value="ECO:0007669"/>
    <property type="project" value="UniProtKB-KW"/>
</dbReference>
<sequence>MSDHDKIFGLESIILHHSFDQVKGRTIRIECRERTHLGGVNGAGKTSVLSLVPAFFGEEPERIVTKASGKLSFLDYYLPTFQSLIIFEYRRYSGLCCAVMFRHSQGKPCYRFVNGSAEETFFAPEIRTLMQSGASADDIFAGLRQQGVTVSKIIDTITNYRAIIQRNQKLLKRLPADARWLRALSADFGLGNRDTQMSHIERLTHVVLNKNRLLSSFKTMICETQFENIHQHSRPRAIDRKDLIADIRSLAAFAREEDKIRDCLRKDAERLAILQQTDKTVANLKASVEEAHEKRAELTRERDRLDEERQNLREAFAQADSEFSRRIVGKKHEFSKLDSQLTELHHQNEQYETAGVPAKVQDFSNLADYRQRLATARADHEQLTGKVSRLEGEFERDRAEAEREFDKLQGQRRDKRASAEEVLRNARHQHEQKLKAVEIEQANAISRYKEARASERVALSSDEARLMALRDNPSQTPDERQQITEAEAAVAVADEQVATVNENRLEAVKKRDQAERDWKVAQDQVATMDETVQRLEQEFDVLQRQIAPEDGSWLSQLRSQDPAWGTTIARVIDPALLHRKDLAPVFSSRDATGGQRHTVMGWSLQIGELPIPEFAASEEELQARGRALDERRQQVWKQRTETERDARRRQEAYKSRSDALDRLETEFTIIKRTLDNARTRLESTKARLAETLSRRVAEFAREYEATRSKLQAFDEETAAGITAVEAQFQQQLMDLRAHWSEKEADLQGDIDKISEMMASALQEHKSRLQQKQQVHDQRLAEDGIDPKVVQQSRTQLEALQATVDAVVASEDLVREYQAWRKREWAGVESLTEQANAAESGLATLTRQREAGEAAYKEQDVKLKAVVEEHRGAIKQLKERIEAAEGVLRHFGGIAGIAGEMTGEGFPGNLEDLTRELQSAHQKLDQLRREVVATFDRAAAVLNQYHNTQIHKSWQKLSAYRRDRFADEVFEHDEAFKLARVPDLRELLDTDIPQLRHALVDQFMSEAGSLVKYFEGLEVMASEVKSVSSLLKRKINTDQQIDSLSDIRVVLHPRIYEDETWQPLKEFVDAWHDWGQLHKRDLPSEALLRRFQLVTDTLSDARVKDSIESMVDMHLEMMENGRKVVIRTDADFLSASSTGLTYLAIMAVFMGLTRYLCPDLSTRITWPIDELGTLSDNNIARLAEMLEHNNLTMISACPKLDRALRRFFENKISLKNGRVHTYESARATTTRSNLFAGLSSDRAVTAGEATDVE</sequence>
<dbReference type="GO" id="GO:0005200">
    <property type="term" value="F:structural constituent of cytoskeleton"/>
    <property type="evidence" value="ECO:0007669"/>
    <property type="project" value="TreeGrafter"/>
</dbReference>
<feature type="coiled-coil region" evidence="1">
    <location>
        <begin position="274"/>
        <end position="322"/>
    </location>
</feature>
<accession>A0A2G1UQW9</accession>
<keyword evidence="2" id="KW-0067">ATP-binding</keyword>
<organism evidence="2 3">
    <name type="scientific">Marinobacter profundi</name>
    <dbReference type="NCBI Taxonomy" id="2666256"/>
    <lineage>
        <taxon>Bacteria</taxon>
        <taxon>Pseudomonadati</taxon>
        <taxon>Pseudomonadota</taxon>
        <taxon>Gammaproteobacteria</taxon>
        <taxon>Pseudomonadales</taxon>
        <taxon>Marinobacteraceae</taxon>
        <taxon>Marinobacter</taxon>
    </lineage>
</organism>
<dbReference type="GO" id="GO:0005856">
    <property type="term" value="C:cytoskeleton"/>
    <property type="evidence" value="ECO:0007669"/>
    <property type="project" value="TreeGrafter"/>
</dbReference>
<evidence type="ECO:0000256" key="1">
    <source>
        <dbReference type="SAM" id="Coils"/>
    </source>
</evidence>
<proteinExistence type="predicted"/>
<dbReference type="RefSeq" id="WP_099613155.1">
    <property type="nucleotide sequence ID" value="NZ_KZ319367.1"/>
</dbReference>
<keyword evidence="1" id="KW-0175">Coiled coil</keyword>
<dbReference type="AlphaFoldDB" id="A0A2G1UQW9"/>
<gene>
    <name evidence="2" type="ORF">CLH61_02770</name>
</gene>
<keyword evidence="2" id="KW-0547">Nucleotide-binding</keyword>
<evidence type="ECO:0000313" key="2">
    <source>
        <dbReference type="EMBL" id="PHQ16904.1"/>
    </source>
</evidence>
<feature type="coiled-coil region" evidence="1">
    <location>
        <begin position="660"/>
        <end position="716"/>
    </location>
</feature>
<feature type="coiled-coil region" evidence="1">
    <location>
        <begin position="366"/>
        <end position="440"/>
    </location>
</feature>
<dbReference type="PANTHER" id="PTHR47357">
    <property type="entry name" value="COP1-INTERACTIVE PROTEIN 1"/>
    <property type="match status" value="1"/>
</dbReference>
<dbReference type="InterPro" id="IPR021979">
    <property type="entry name" value="DUF3584"/>
</dbReference>
<comment type="caution">
    <text evidence="2">The sequence shown here is derived from an EMBL/GenBank/DDBJ whole genome shotgun (WGS) entry which is preliminary data.</text>
</comment>
<dbReference type="EMBL" id="NTFH01000003">
    <property type="protein sequence ID" value="PHQ16904.1"/>
    <property type="molecule type" value="Genomic_DNA"/>
</dbReference>
<dbReference type="PANTHER" id="PTHR47357:SF1">
    <property type="entry name" value="SPINDLE POLE BODY COMPONENT 110"/>
    <property type="match status" value="1"/>
</dbReference>
<protein>
    <submittedName>
        <fullName evidence="2">ATP-binding protein</fullName>
    </submittedName>
</protein>
<name>A0A2G1UQW9_9GAMM</name>
<dbReference type="Pfam" id="PF12128">
    <property type="entry name" value="DUF3584"/>
    <property type="match status" value="1"/>
</dbReference>
<reference evidence="2 3" key="1">
    <citation type="submission" date="2017-09" db="EMBL/GenBank/DDBJ databases">
        <title>The draft genome sequences of Marinobacter sp. PWS21.</title>
        <authorList>
            <person name="Cao J."/>
        </authorList>
    </citation>
    <scope>NUCLEOTIDE SEQUENCE [LARGE SCALE GENOMIC DNA]</scope>
    <source>
        <strain evidence="2 3">PWS21</strain>
    </source>
</reference>